<dbReference type="PRINTS" id="PR01519">
    <property type="entry name" value="EPSLNTUBULIN"/>
</dbReference>
<evidence type="ECO:0000256" key="1">
    <source>
        <dbReference type="ARBA" id="ARBA00009636"/>
    </source>
</evidence>
<dbReference type="AlphaFoldDB" id="A0A8S3CRE1"/>
<dbReference type="InterPro" id="IPR004057">
    <property type="entry name" value="Epsilon_tubulin"/>
</dbReference>
<evidence type="ECO:0000256" key="2">
    <source>
        <dbReference type="ARBA" id="ARBA00022701"/>
    </source>
</evidence>
<dbReference type="GO" id="GO:0005525">
    <property type="term" value="F:GTP binding"/>
    <property type="evidence" value="ECO:0007669"/>
    <property type="project" value="UniProtKB-KW"/>
</dbReference>
<keyword evidence="4" id="KW-0342">GTP-binding</keyword>
<dbReference type="EMBL" id="CAJOBH010101228">
    <property type="protein sequence ID" value="CAF4613957.1"/>
    <property type="molecule type" value="Genomic_DNA"/>
</dbReference>
<name>A0A8S3CRE1_9BILA</name>
<protein>
    <recommendedName>
        <fullName evidence="5">Tubulin/FtsZ GTPase domain-containing protein</fullName>
    </recommendedName>
</protein>
<dbReference type="GO" id="GO:0007017">
    <property type="term" value="P:microtubule-based process"/>
    <property type="evidence" value="ECO:0007669"/>
    <property type="project" value="InterPro"/>
</dbReference>
<dbReference type="SUPFAM" id="SSF52490">
    <property type="entry name" value="Tubulin nucleotide-binding domain-like"/>
    <property type="match status" value="1"/>
</dbReference>
<dbReference type="InterPro" id="IPR036525">
    <property type="entry name" value="Tubulin/FtsZ_GTPase_sf"/>
</dbReference>
<accession>A0A8S3CRE1</accession>
<keyword evidence="3" id="KW-0547">Nucleotide-binding</keyword>
<dbReference type="EMBL" id="CAJOBJ010185189">
    <property type="protein sequence ID" value="CAF4933141.1"/>
    <property type="molecule type" value="Genomic_DNA"/>
</dbReference>
<dbReference type="PANTHER" id="PTHR11588">
    <property type="entry name" value="TUBULIN"/>
    <property type="match status" value="1"/>
</dbReference>
<feature type="domain" description="Tubulin/FtsZ GTPase" evidence="5">
    <location>
        <begin position="1"/>
        <end position="53"/>
    </location>
</feature>
<dbReference type="InterPro" id="IPR000217">
    <property type="entry name" value="Tubulin"/>
</dbReference>
<gene>
    <name evidence="6" type="ORF">BYL167_LOCUS40668</name>
    <name evidence="7" type="ORF">GIL414_LOCUS53415</name>
</gene>
<evidence type="ECO:0000313" key="6">
    <source>
        <dbReference type="EMBL" id="CAF4613957.1"/>
    </source>
</evidence>
<dbReference type="GO" id="GO:0005874">
    <property type="term" value="C:microtubule"/>
    <property type="evidence" value="ECO:0007669"/>
    <property type="project" value="UniProtKB-KW"/>
</dbReference>
<proteinExistence type="inferred from homology"/>
<feature type="non-terminal residue" evidence="7">
    <location>
        <position position="61"/>
    </location>
</feature>
<dbReference type="InterPro" id="IPR003008">
    <property type="entry name" value="Tubulin_FtsZ_GTPase"/>
</dbReference>
<evidence type="ECO:0000259" key="5">
    <source>
        <dbReference type="Pfam" id="PF00091"/>
    </source>
</evidence>
<dbReference type="Proteomes" id="UP000681720">
    <property type="component" value="Unassembled WGS sequence"/>
</dbReference>
<evidence type="ECO:0000256" key="3">
    <source>
        <dbReference type="ARBA" id="ARBA00022741"/>
    </source>
</evidence>
<dbReference type="PRINTS" id="PR01161">
    <property type="entry name" value="TUBULIN"/>
</dbReference>
<comment type="similarity">
    <text evidence="1">Belongs to the tubulin family.</text>
</comment>
<sequence length="61" mass="6757">MYPKVCRIVTPVYPSKDDDVITSPYNSVLATRELTEHADCVLPVDNDSLIDIVSRCDSSAK</sequence>
<evidence type="ECO:0000313" key="7">
    <source>
        <dbReference type="EMBL" id="CAF4933141.1"/>
    </source>
</evidence>
<organism evidence="7 8">
    <name type="scientific">Rotaria magnacalcarata</name>
    <dbReference type="NCBI Taxonomy" id="392030"/>
    <lineage>
        <taxon>Eukaryota</taxon>
        <taxon>Metazoa</taxon>
        <taxon>Spiralia</taxon>
        <taxon>Gnathifera</taxon>
        <taxon>Rotifera</taxon>
        <taxon>Eurotatoria</taxon>
        <taxon>Bdelloidea</taxon>
        <taxon>Philodinida</taxon>
        <taxon>Philodinidae</taxon>
        <taxon>Rotaria</taxon>
    </lineage>
</organism>
<reference evidence="7" key="1">
    <citation type="submission" date="2021-02" db="EMBL/GenBank/DDBJ databases">
        <authorList>
            <person name="Nowell W R."/>
        </authorList>
    </citation>
    <scope>NUCLEOTIDE SEQUENCE</scope>
</reference>
<dbReference type="Gene3D" id="3.40.50.1440">
    <property type="entry name" value="Tubulin/FtsZ, GTPase domain"/>
    <property type="match status" value="1"/>
</dbReference>
<dbReference type="Pfam" id="PF00091">
    <property type="entry name" value="Tubulin"/>
    <property type="match status" value="1"/>
</dbReference>
<evidence type="ECO:0000313" key="8">
    <source>
        <dbReference type="Proteomes" id="UP000681720"/>
    </source>
</evidence>
<evidence type="ECO:0000256" key="4">
    <source>
        <dbReference type="ARBA" id="ARBA00023134"/>
    </source>
</evidence>
<comment type="caution">
    <text evidence="7">The sequence shown here is derived from an EMBL/GenBank/DDBJ whole genome shotgun (WGS) entry which is preliminary data.</text>
</comment>
<keyword evidence="2" id="KW-0493">Microtubule</keyword>
<dbReference type="Proteomes" id="UP000681967">
    <property type="component" value="Unassembled WGS sequence"/>
</dbReference>